<organism evidence="2 3">
    <name type="scientific">Kitasatospora aureofaciens</name>
    <name type="common">Streptomyces aureofaciens</name>
    <dbReference type="NCBI Taxonomy" id="1894"/>
    <lineage>
        <taxon>Bacteria</taxon>
        <taxon>Bacillati</taxon>
        <taxon>Actinomycetota</taxon>
        <taxon>Actinomycetes</taxon>
        <taxon>Kitasatosporales</taxon>
        <taxon>Streptomycetaceae</taxon>
        <taxon>Kitasatospora</taxon>
    </lineage>
</organism>
<dbReference type="AlphaFoldDB" id="A0A8H9LR45"/>
<dbReference type="EMBL" id="BMUB01000025">
    <property type="protein sequence ID" value="GGV01483.1"/>
    <property type="molecule type" value="Genomic_DNA"/>
</dbReference>
<reference evidence="2" key="2">
    <citation type="submission" date="2020-09" db="EMBL/GenBank/DDBJ databases">
        <authorList>
            <person name="Sun Q."/>
            <person name="Ohkuma M."/>
        </authorList>
    </citation>
    <scope>NUCLEOTIDE SEQUENCE</scope>
    <source>
        <strain evidence="2">JCM 4434</strain>
    </source>
</reference>
<proteinExistence type="predicted"/>
<sequence length="104" mass="10863">MSSRTHAPLPVRLAQAGAWFWAIAPRYLLDPAAPVVTTLGTVLLAVAGTNRIFHGLLDARTLGLLVPLMCAGRATLAATSVPLRPRAARPSPPPTGRGPAGRRP</sequence>
<name>A0A8H9LR45_KITAU</name>
<accession>A0A8H9LR45</accession>
<evidence type="ECO:0000313" key="2">
    <source>
        <dbReference type="EMBL" id="GGV01483.1"/>
    </source>
</evidence>
<evidence type="ECO:0000313" key="3">
    <source>
        <dbReference type="Proteomes" id="UP000610124"/>
    </source>
</evidence>
<gene>
    <name evidence="2" type="ORF">GCM10010502_65100</name>
</gene>
<reference evidence="2" key="1">
    <citation type="journal article" date="2014" name="Int. J. Syst. Evol. Microbiol.">
        <title>Complete genome sequence of Corynebacterium casei LMG S-19264T (=DSM 44701T), isolated from a smear-ripened cheese.</title>
        <authorList>
            <consortium name="US DOE Joint Genome Institute (JGI-PGF)"/>
            <person name="Walter F."/>
            <person name="Albersmeier A."/>
            <person name="Kalinowski J."/>
            <person name="Ruckert C."/>
        </authorList>
    </citation>
    <scope>NUCLEOTIDE SEQUENCE</scope>
    <source>
        <strain evidence="2">JCM 4434</strain>
    </source>
</reference>
<evidence type="ECO:0000256" key="1">
    <source>
        <dbReference type="SAM" id="MobiDB-lite"/>
    </source>
</evidence>
<comment type="caution">
    <text evidence="2">The sequence shown here is derived from an EMBL/GenBank/DDBJ whole genome shotgun (WGS) entry which is preliminary data.</text>
</comment>
<protein>
    <submittedName>
        <fullName evidence="2">Uncharacterized protein</fullName>
    </submittedName>
</protein>
<dbReference type="Proteomes" id="UP000610124">
    <property type="component" value="Unassembled WGS sequence"/>
</dbReference>
<feature type="region of interest" description="Disordered" evidence="1">
    <location>
        <begin position="81"/>
        <end position="104"/>
    </location>
</feature>